<protein>
    <recommendedName>
        <fullName evidence="3">BTB domain-containing protein</fullName>
    </recommendedName>
</protein>
<dbReference type="InterPro" id="IPR011705">
    <property type="entry name" value="BACK"/>
</dbReference>
<dbReference type="Proteomes" id="UP001634394">
    <property type="component" value="Unassembled WGS sequence"/>
</dbReference>
<keyword evidence="1" id="KW-0880">Kelch repeat</keyword>
<dbReference type="SUPFAM" id="SSF50969">
    <property type="entry name" value="YVTN repeat-like/Quinoprotein amine dehydrogenase"/>
    <property type="match status" value="1"/>
</dbReference>
<keyword evidence="2" id="KW-0677">Repeat</keyword>
<dbReference type="PROSITE" id="PS50097">
    <property type="entry name" value="BTB"/>
    <property type="match status" value="1"/>
</dbReference>
<dbReference type="PANTHER" id="PTHR45632:SF3">
    <property type="entry name" value="KELCH-LIKE PROTEIN 32"/>
    <property type="match status" value="1"/>
</dbReference>
<proteinExistence type="predicted"/>
<evidence type="ECO:0000256" key="2">
    <source>
        <dbReference type="ARBA" id="ARBA00022737"/>
    </source>
</evidence>
<dbReference type="SMART" id="SM00875">
    <property type="entry name" value="BACK"/>
    <property type="match status" value="1"/>
</dbReference>
<keyword evidence="5" id="KW-1185">Reference proteome</keyword>
<evidence type="ECO:0000313" key="5">
    <source>
        <dbReference type="Proteomes" id="UP001634394"/>
    </source>
</evidence>
<dbReference type="Pfam" id="PF00651">
    <property type="entry name" value="BTB"/>
    <property type="match status" value="1"/>
</dbReference>
<dbReference type="AlphaFoldDB" id="A0ABD3UZE7"/>
<gene>
    <name evidence="4" type="ORF">ACJMK2_017175</name>
</gene>
<evidence type="ECO:0000259" key="3">
    <source>
        <dbReference type="PROSITE" id="PS50097"/>
    </source>
</evidence>
<dbReference type="Pfam" id="PF01344">
    <property type="entry name" value="Kelch_1"/>
    <property type="match status" value="1"/>
</dbReference>
<organism evidence="4 5">
    <name type="scientific">Sinanodonta woodiana</name>
    <name type="common">Chinese pond mussel</name>
    <name type="synonym">Anodonta woodiana</name>
    <dbReference type="NCBI Taxonomy" id="1069815"/>
    <lineage>
        <taxon>Eukaryota</taxon>
        <taxon>Metazoa</taxon>
        <taxon>Spiralia</taxon>
        <taxon>Lophotrochozoa</taxon>
        <taxon>Mollusca</taxon>
        <taxon>Bivalvia</taxon>
        <taxon>Autobranchia</taxon>
        <taxon>Heteroconchia</taxon>
        <taxon>Palaeoheterodonta</taxon>
        <taxon>Unionida</taxon>
        <taxon>Unionoidea</taxon>
        <taxon>Unionidae</taxon>
        <taxon>Unioninae</taxon>
        <taxon>Sinanodonta</taxon>
    </lineage>
</organism>
<dbReference type="Pfam" id="PF24681">
    <property type="entry name" value="Kelch_KLHDC2_KLHL20_DRC7"/>
    <property type="match status" value="1"/>
</dbReference>
<name>A0ABD3UZE7_SINWO</name>
<dbReference type="Gene3D" id="1.25.40.420">
    <property type="match status" value="1"/>
</dbReference>
<dbReference type="InterPro" id="IPR006652">
    <property type="entry name" value="Kelch_1"/>
</dbReference>
<dbReference type="PIRSF" id="PIRSF037037">
    <property type="entry name" value="Kelch-like_protein_gigaxonin"/>
    <property type="match status" value="1"/>
</dbReference>
<dbReference type="Pfam" id="PF07707">
    <property type="entry name" value="BACK"/>
    <property type="match status" value="1"/>
</dbReference>
<accession>A0ABD3UZE7</accession>
<dbReference type="InterPro" id="IPR017096">
    <property type="entry name" value="BTB-kelch_protein"/>
</dbReference>
<dbReference type="SUPFAM" id="SSF117281">
    <property type="entry name" value="Kelch motif"/>
    <property type="match status" value="1"/>
</dbReference>
<dbReference type="FunFam" id="1.25.40.420:FF:000001">
    <property type="entry name" value="Kelch-like family member 12"/>
    <property type="match status" value="1"/>
</dbReference>
<dbReference type="SUPFAM" id="SSF54695">
    <property type="entry name" value="POZ domain"/>
    <property type="match status" value="1"/>
</dbReference>
<dbReference type="Gene3D" id="3.30.710.10">
    <property type="entry name" value="Potassium Channel Kv1.1, Chain A"/>
    <property type="match status" value="1"/>
</dbReference>
<evidence type="ECO:0000256" key="1">
    <source>
        <dbReference type="ARBA" id="ARBA00022441"/>
    </source>
</evidence>
<reference evidence="4 5" key="1">
    <citation type="submission" date="2024-11" db="EMBL/GenBank/DDBJ databases">
        <title>Chromosome-level genome assembly of the freshwater bivalve Anodonta woodiana.</title>
        <authorList>
            <person name="Chen X."/>
        </authorList>
    </citation>
    <scope>NUCLEOTIDE SEQUENCE [LARGE SCALE GENOMIC DNA]</scope>
    <source>
        <strain evidence="4">MN2024</strain>
        <tissue evidence="4">Gills</tissue>
    </source>
</reference>
<dbReference type="EMBL" id="JBJQND010000015">
    <property type="protein sequence ID" value="KAL3853645.1"/>
    <property type="molecule type" value="Genomic_DNA"/>
</dbReference>
<dbReference type="InterPro" id="IPR011044">
    <property type="entry name" value="Quino_amine_DH_bsu"/>
</dbReference>
<feature type="domain" description="BTB" evidence="3">
    <location>
        <begin position="26"/>
        <end position="95"/>
    </location>
</feature>
<comment type="caution">
    <text evidence="4">The sequence shown here is derived from an EMBL/GenBank/DDBJ whole genome shotgun (WGS) entry which is preliminary data.</text>
</comment>
<dbReference type="SMART" id="SM00612">
    <property type="entry name" value="Kelch"/>
    <property type="match status" value="6"/>
</dbReference>
<dbReference type="PANTHER" id="PTHR45632">
    <property type="entry name" value="LD33804P"/>
    <property type="match status" value="1"/>
</dbReference>
<dbReference type="Gene3D" id="2.120.10.80">
    <property type="entry name" value="Kelch-type beta propeller"/>
    <property type="match status" value="2"/>
</dbReference>
<dbReference type="InterPro" id="IPR015915">
    <property type="entry name" value="Kelch-typ_b-propeller"/>
</dbReference>
<dbReference type="PRINTS" id="PR00501">
    <property type="entry name" value="KELCHREPEAT"/>
</dbReference>
<dbReference type="InterPro" id="IPR011333">
    <property type="entry name" value="SKP1/BTB/POZ_sf"/>
</dbReference>
<dbReference type="InterPro" id="IPR000210">
    <property type="entry name" value="BTB/POZ_dom"/>
</dbReference>
<evidence type="ECO:0000313" key="4">
    <source>
        <dbReference type="EMBL" id="KAL3853645.1"/>
    </source>
</evidence>
<sequence length="611" mass="69663">MDVFKQDFDREFRYHLNDMRENGVLCDAFICIPGEKRKFPVHRAVMASCSHYFRSLFTSGLQETSQPEVKIHGVSARTMELLIQYAYLKELPLTSDNIEDLFAASDRFNILGLLDDCVAFLALELTAENCIGILRFAQFYSCVVLIKKCWDFIMKHFLEIGEKSKEFVQLEPKELLGFLSDDNLCAKEEKDVLQAVINWFNFLPEERDTYLPDLIPAIRMAFVDQDFFSETLKNRADFKKKRKIWDQIQRAQKLIHIIKKSKLIPIECFKNDLMMVPRVPYEIIFTIGGWAARGVTSSVETFDRNTNEWFEAVDCELPTPRAYHGSVSMDGCIYVIGGFDGGRYLNSVCCFDPGKIRWEERAPMYMSRCYVCVGQIDGVVYACGGFDGRQRHMSAEKYDKARNQWSLVQPMIHHRSDSGAATFDGKLFVVGGFDGHACLNSAEAYDPQNDQWTLLSPMSTRRSGVNLVCFEGQMYAVGGYDGSNRLNTVEMYDPWKETWYSAPSMNVGRSNFAAVVMDDGLYVMGGYDGDKTSDVAECYNPETKTWICKKNLHIGRSAVSACSIKYIPNARHFSFHGNCRSRSIVTNQMITGSRLHQYVMGRIAMPPPSNN</sequence>
<dbReference type="SMART" id="SM00225">
    <property type="entry name" value="BTB"/>
    <property type="match status" value="1"/>
</dbReference>